<sequence length="330" mass="34002">MPWKSNQAGEQKSALSSSICSCCRCRGVCGAADRSCFECWLQIPPCPPPVCAWGQGSRGVSPGASQLQAWGAAQRCWAVAGCALGTFPCSCVSCPQLNVTARGPQDGGFLQVERLRLSSSVTEHPLPAHGPGTRYTVAVRGLTAAGAGAALLGEFQSNGSDTAAPPDAGSRLVRDISPSQGTAVLRLRPIPWVPGASSEHQLLVAATHNGTALEGACSGEPRPFNASRPPDAYVAAVLNLSAPTDFVLGDGTRGHGFHNAPLRPGWDYTALLRLERRSQQVPVAGGCSCLGTLPAGDVVALGGSPLLSTLPPLLPTGGDVRLRVLQLLCG</sequence>
<dbReference type="PANTHER" id="PTHR24051">
    <property type="entry name" value="SUSHI DOMAIN-CONTAINING PROTEIN 1"/>
    <property type="match status" value="1"/>
</dbReference>
<evidence type="ECO:0000313" key="3">
    <source>
        <dbReference type="Ensembl" id="ENSCMMP00000021663.1"/>
    </source>
</evidence>
<accession>A0A8C3CNZ4</accession>
<keyword evidence="2" id="KW-1015">Disulfide bond</keyword>
<dbReference type="Proteomes" id="UP000694556">
    <property type="component" value="Chromosome Z"/>
</dbReference>
<proteinExistence type="predicted"/>
<dbReference type="InterPro" id="IPR051622">
    <property type="entry name" value="R-tyr_protein_phosphatases"/>
</dbReference>
<organism evidence="3 4">
    <name type="scientific">Cairina moschata</name>
    <name type="common">Muscovy duck</name>
    <dbReference type="NCBI Taxonomy" id="8855"/>
    <lineage>
        <taxon>Eukaryota</taxon>
        <taxon>Metazoa</taxon>
        <taxon>Chordata</taxon>
        <taxon>Craniata</taxon>
        <taxon>Vertebrata</taxon>
        <taxon>Euteleostomi</taxon>
        <taxon>Archelosauria</taxon>
        <taxon>Archosauria</taxon>
        <taxon>Dinosauria</taxon>
        <taxon>Saurischia</taxon>
        <taxon>Theropoda</taxon>
        <taxon>Coelurosauria</taxon>
        <taxon>Aves</taxon>
        <taxon>Neognathae</taxon>
        <taxon>Galloanserae</taxon>
        <taxon>Anseriformes</taxon>
        <taxon>Anatidae</taxon>
        <taxon>Anatinae</taxon>
        <taxon>Cairina</taxon>
    </lineage>
</organism>
<keyword evidence="1" id="KW-0677">Repeat</keyword>
<evidence type="ECO:0000256" key="2">
    <source>
        <dbReference type="ARBA" id="ARBA00023157"/>
    </source>
</evidence>
<evidence type="ECO:0000256" key="1">
    <source>
        <dbReference type="ARBA" id="ARBA00022737"/>
    </source>
</evidence>
<dbReference type="PANTHER" id="PTHR24051:SF6">
    <property type="entry name" value="FIBRONECTIN TYPE-III DOMAIN-CONTAINING PROTEIN-RELATED"/>
    <property type="match status" value="1"/>
</dbReference>
<dbReference type="AlphaFoldDB" id="A0A8C3CNZ4"/>
<evidence type="ECO:0000313" key="4">
    <source>
        <dbReference type="Proteomes" id="UP000694556"/>
    </source>
</evidence>
<reference evidence="3" key="3">
    <citation type="submission" date="2025-09" db="UniProtKB">
        <authorList>
            <consortium name="Ensembl"/>
        </authorList>
    </citation>
    <scope>IDENTIFICATION</scope>
</reference>
<dbReference type="Ensembl" id="ENSCMMT00000023737.1">
    <property type="protein sequence ID" value="ENSCMMP00000021663.1"/>
    <property type="gene ID" value="ENSCMMG00000013644.1"/>
</dbReference>
<name>A0A8C3CNZ4_CAIMO</name>
<protein>
    <submittedName>
        <fullName evidence="3">Uncharacterized protein</fullName>
    </submittedName>
</protein>
<reference evidence="3" key="2">
    <citation type="submission" date="2025-08" db="UniProtKB">
        <authorList>
            <consortium name="Ensembl"/>
        </authorList>
    </citation>
    <scope>IDENTIFICATION</scope>
</reference>
<reference evidence="3" key="1">
    <citation type="submission" date="2018-09" db="EMBL/GenBank/DDBJ databases">
        <title>Common duck and Muscovy duck high density SNP chip.</title>
        <authorList>
            <person name="Vignal A."/>
            <person name="Thebault N."/>
            <person name="Warren W.C."/>
        </authorList>
    </citation>
    <scope>NUCLEOTIDE SEQUENCE [LARGE SCALE GENOMIC DNA]</scope>
</reference>
<keyword evidence="4" id="KW-1185">Reference proteome</keyword>